<reference evidence="3" key="1">
    <citation type="journal article" date="2014" name="Proc. Natl. Acad. Sci. U.S.A.">
        <title>Extensive sampling of basidiomycete genomes demonstrates inadequacy of the white-rot/brown-rot paradigm for wood decay fungi.</title>
        <authorList>
            <person name="Riley R."/>
            <person name="Salamov A.A."/>
            <person name="Brown D.W."/>
            <person name="Nagy L.G."/>
            <person name="Floudas D."/>
            <person name="Held B.W."/>
            <person name="Levasseur A."/>
            <person name="Lombard V."/>
            <person name="Morin E."/>
            <person name="Otillar R."/>
            <person name="Lindquist E.A."/>
            <person name="Sun H."/>
            <person name="LaButti K.M."/>
            <person name="Schmutz J."/>
            <person name="Jabbour D."/>
            <person name="Luo H."/>
            <person name="Baker S.E."/>
            <person name="Pisabarro A.G."/>
            <person name="Walton J.D."/>
            <person name="Blanchette R.A."/>
            <person name="Henrissat B."/>
            <person name="Martin F."/>
            <person name="Cullen D."/>
            <person name="Hibbett D.S."/>
            <person name="Grigoriev I.V."/>
        </authorList>
    </citation>
    <scope>NUCLEOTIDE SEQUENCE [LARGE SCALE GENOMIC DNA]</scope>
    <source>
        <strain evidence="3">FD-172 SS1</strain>
    </source>
</reference>
<organism evidence="2 3">
    <name type="scientific">Botryobasidium botryosum (strain FD-172 SS1)</name>
    <dbReference type="NCBI Taxonomy" id="930990"/>
    <lineage>
        <taxon>Eukaryota</taxon>
        <taxon>Fungi</taxon>
        <taxon>Dikarya</taxon>
        <taxon>Basidiomycota</taxon>
        <taxon>Agaricomycotina</taxon>
        <taxon>Agaricomycetes</taxon>
        <taxon>Cantharellales</taxon>
        <taxon>Botryobasidiaceae</taxon>
        <taxon>Botryobasidium</taxon>
    </lineage>
</organism>
<dbReference type="HOGENOM" id="CLU_2084481_0_0_1"/>
<evidence type="ECO:0000313" key="2">
    <source>
        <dbReference type="EMBL" id="KDQ08755.1"/>
    </source>
</evidence>
<evidence type="ECO:0000256" key="1">
    <source>
        <dbReference type="SAM" id="Phobius"/>
    </source>
</evidence>
<keyword evidence="1" id="KW-0472">Membrane</keyword>
<feature type="transmembrane region" description="Helical" evidence="1">
    <location>
        <begin position="72"/>
        <end position="92"/>
    </location>
</feature>
<keyword evidence="1" id="KW-1133">Transmembrane helix</keyword>
<dbReference type="EMBL" id="KL198086">
    <property type="protein sequence ID" value="KDQ08755.1"/>
    <property type="molecule type" value="Genomic_DNA"/>
</dbReference>
<sequence length="117" mass="13017">MLSDRIQLRPALNFALNEILTSPLLELVHYYLINYLLSLLWAALVIVLTTLRDILFALCPRPTTRVALPTHVFYPVSSFISCILAIAARNAVSHDTFHHPLDASSSTPPTVHASTRP</sequence>
<keyword evidence="1" id="KW-0812">Transmembrane</keyword>
<feature type="transmembrane region" description="Helical" evidence="1">
    <location>
        <begin position="30"/>
        <end position="51"/>
    </location>
</feature>
<gene>
    <name evidence="2" type="ORF">BOTBODRAFT_557952</name>
</gene>
<dbReference type="InParanoid" id="A0A067M225"/>
<protein>
    <submittedName>
        <fullName evidence="2">Uncharacterized protein</fullName>
    </submittedName>
</protein>
<keyword evidence="3" id="KW-1185">Reference proteome</keyword>
<name>A0A067M225_BOTB1</name>
<proteinExistence type="predicted"/>
<evidence type="ECO:0000313" key="3">
    <source>
        <dbReference type="Proteomes" id="UP000027195"/>
    </source>
</evidence>
<accession>A0A067M225</accession>
<dbReference type="AlphaFoldDB" id="A0A067M225"/>
<dbReference type="Proteomes" id="UP000027195">
    <property type="component" value="Unassembled WGS sequence"/>
</dbReference>